<evidence type="ECO:0000313" key="3">
    <source>
        <dbReference type="Proteomes" id="UP000814176"/>
    </source>
</evidence>
<dbReference type="GeneID" id="72003021"/>
<feature type="domain" description="BTB" evidence="1">
    <location>
        <begin position="25"/>
        <end position="89"/>
    </location>
</feature>
<name>A0ABQ8KTR1_9APHY</name>
<dbReference type="EMBL" id="JADCUA010000002">
    <property type="protein sequence ID" value="KAH9842445.1"/>
    <property type="molecule type" value="Genomic_DNA"/>
</dbReference>
<keyword evidence="3" id="KW-1185">Reference proteome</keyword>
<comment type="caution">
    <text evidence="2">The sequence shown here is derived from an EMBL/GenBank/DDBJ whole genome shotgun (WGS) entry which is preliminary data.</text>
</comment>
<dbReference type="Pfam" id="PF00651">
    <property type="entry name" value="BTB"/>
    <property type="match status" value="1"/>
</dbReference>
<dbReference type="InterPro" id="IPR011333">
    <property type="entry name" value="SKP1/BTB/POZ_sf"/>
</dbReference>
<protein>
    <recommendedName>
        <fullName evidence="1">BTB domain-containing protein</fullName>
    </recommendedName>
</protein>
<dbReference type="SUPFAM" id="SSF54695">
    <property type="entry name" value="POZ domain"/>
    <property type="match status" value="1"/>
</dbReference>
<proteinExistence type="predicted"/>
<accession>A0ABQ8KTR1</accession>
<evidence type="ECO:0000259" key="1">
    <source>
        <dbReference type="PROSITE" id="PS50097"/>
    </source>
</evidence>
<dbReference type="Proteomes" id="UP000814176">
    <property type="component" value="Unassembled WGS sequence"/>
</dbReference>
<organism evidence="2 3">
    <name type="scientific">Rhodofomes roseus</name>
    <dbReference type="NCBI Taxonomy" id="34475"/>
    <lineage>
        <taxon>Eukaryota</taxon>
        <taxon>Fungi</taxon>
        <taxon>Dikarya</taxon>
        <taxon>Basidiomycota</taxon>
        <taxon>Agaricomycotina</taxon>
        <taxon>Agaricomycetes</taxon>
        <taxon>Polyporales</taxon>
        <taxon>Rhodofomes</taxon>
    </lineage>
</organism>
<dbReference type="RefSeq" id="XP_047783492.1">
    <property type="nucleotide sequence ID" value="XM_047922289.1"/>
</dbReference>
<gene>
    <name evidence="2" type="ORF">C8Q71DRAFT_732874</name>
</gene>
<dbReference type="InterPro" id="IPR000210">
    <property type="entry name" value="BTB/POZ_dom"/>
</dbReference>
<dbReference type="CDD" id="cd18186">
    <property type="entry name" value="BTB_POZ_ZBTB_KLHL-like"/>
    <property type="match status" value="1"/>
</dbReference>
<sequence>MQCHEGQPETPSPAGNSTSYWFEDGNVILHAGPQSFRVHMSLLARHSTFFRDLFKLPQPSSEMLDGCAVVQMHDVPGDVEILLSALYDGCGCVQCRDRQRSCR</sequence>
<dbReference type="PROSITE" id="PS50097">
    <property type="entry name" value="BTB"/>
    <property type="match status" value="1"/>
</dbReference>
<evidence type="ECO:0000313" key="2">
    <source>
        <dbReference type="EMBL" id="KAH9842445.1"/>
    </source>
</evidence>
<dbReference type="Gene3D" id="3.30.710.10">
    <property type="entry name" value="Potassium Channel Kv1.1, Chain A"/>
    <property type="match status" value="1"/>
</dbReference>
<reference evidence="2 3" key="1">
    <citation type="journal article" date="2021" name="Environ. Microbiol.">
        <title>Gene family expansions and transcriptome signatures uncover fungal adaptations to wood decay.</title>
        <authorList>
            <person name="Hage H."/>
            <person name="Miyauchi S."/>
            <person name="Viragh M."/>
            <person name="Drula E."/>
            <person name="Min B."/>
            <person name="Chaduli D."/>
            <person name="Navarro D."/>
            <person name="Favel A."/>
            <person name="Norest M."/>
            <person name="Lesage-Meessen L."/>
            <person name="Balint B."/>
            <person name="Merenyi Z."/>
            <person name="de Eugenio L."/>
            <person name="Morin E."/>
            <person name="Martinez A.T."/>
            <person name="Baldrian P."/>
            <person name="Stursova M."/>
            <person name="Martinez M.J."/>
            <person name="Novotny C."/>
            <person name="Magnuson J.K."/>
            <person name="Spatafora J.W."/>
            <person name="Maurice S."/>
            <person name="Pangilinan J."/>
            <person name="Andreopoulos W."/>
            <person name="LaButti K."/>
            <person name="Hundley H."/>
            <person name="Na H."/>
            <person name="Kuo A."/>
            <person name="Barry K."/>
            <person name="Lipzen A."/>
            <person name="Henrissat B."/>
            <person name="Riley R."/>
            <person name="Ahrendt S."/>
            <person name="Nagy L.G."/>
            <person name="Grigoriev I.V."/>
            <person name="Martin F."/>
            <person name="Rosso M.N."/>
        </authorList>
    </citation>
    <scope>NUCLEOTIDE SEQUENCE [LARGE SCALE GENOMIC DNA]</scope>
    <source>
        <strain evidence="2 3">CIRM-BRFM 1785</strain>
    </source>
</reference>